<evidence type="ECO:0000313" key="2">
    <source>
        <dbReference type="EMBL" id="TSJ78097.1"/>
    </source>
</evidence>
<evidence type="ECO:0000256" key="1">
    <source>
        <dbReference type="SAM" id="Phobius"/>
    </source>
</evidence>
<feature type="transmembrane region" description="Helical" evidence="1">
    <location>
        <begin position="48"/>
        <end position="71"/>
    </location>
</feature>
<evidence type="ECO:0008006" key="4">
    <source>
        <dbReference type="Google" id="ProtNLM"/>
    </source>
</evidence>
<dbReference type="PROSITE" id="PS51257">
    <property type="entry name" value="PROKAR_LIPOPROTEIN"/>
    <property type="match status" value="1"/>
</dbReference>
<dbReference type="Proteomes" id="UP000315648">
    <property type="component" value="Unassembled WGS sequence"/>
</dbReference>
<sequence length="234" mass="25303">MDNRKKRLLGILGALVVIGCVVGLLAMQMDLGTQVKRCLEFVRAQGPGVFFLAMAVLPMFGFPLSPFIFSAGPVFAPTLGPGVVIASGMTALAVNVSLSYWFAAFALRPWLERLISWLGYPMPKLPAGRDWEFTLVVRVVPGTPFPLQSYLLGLARVKFWIYLLVSTLVPSGYLIAAVVAGDALVQGDKRKLVFAGILFAIVGTTLHFLRKRLAAKRALTRVPSDADKPAQTGA</sequence>
<feature type="transmembrane region" description="Helical" evidence="1">
    <location>
        <begin position="159"/>
        <end position="180"/>
    </location>
</feature>
<accession>A0A556QN94</accession>
<dbReference type="EMBL" id="VMBG01000001">
    <property type="protein sequence ID" value="TSJ78097.1"/>
    <property type="molecule type" value="Genomic_DNA"/>
</dbReference>
<comment type="caution">
    <text evidence="2">The sequence shown here is derived from an EMBL/GenBank/DDBJ whole genome shotgun (WGS) entry which is preliminary data.</text>
</comment>
<keyword evidence="1" id="KW-0472">Membrane</keyword>
<keyword evidence="1" id="KW-1133">Transmembrane helix</keyword>
<keyword evidence="1" id="KW-0812">Transmembrane</keyword>
<dbReference type="RefSeq" id="WP_144228438.1">
    <property type="nucleotide sequence ID" value="NZ_CBCRVV010000001.1"/>
</dbReference>
<organism evidence="2 3">
    <name type="scientific">Rariglobus hedericola</name>
    <dbReference type="NCBI Taxonomy" id="2597822"/>
    <lineage>
        <taxon>Bacteria</taxon>
        <taxon>Pseudomonadati</taxon>
        <taxon>Verrucomicrobiota</taxon>
        <taxon>Opitutia</taxon>
        <taxon>Opitutales</taxon>
        <taxon>Opitutaceae</taxon>
        <taxon>Rariglobus</taxon>
    </lineage>
</organism>
<feature type="transmembrane region" description="Helical" evidence="1">
    <location>
        <begin position="6"/>
        <end position="27"/>
    </location>
</feature>
<feature type="transmembrane region" description="Helical" evidence="1">
    <location>
        <begin position="192"/>
        <end position="209"/>
    </location>
</feature>
<dbReference type="AlphaFoldDB" id="A0A556QN94"/>
<proteinExistence type="predicted"/>
<reference evidence="2 3" key="1">
    <citation type="submission" date="2019-07" db="EMBL/GenBank/DDBJ databases">
        <title>Description of 53C-WASEF.</title>
        <authorList>
            <person name="Pitt A."/>
            <person name="Hahn M.W."/>
        </authorList>
    </citation>
    <scope>NUCLEOTIDE SEQUENCE [LARGE SCALE GENOMIC DNA]</scope>
    <source>
        <strain evidence="2 3">53C-WASEF</strain>
    </source>
</reference>
<feature type="transmembrane region" description="Helical" evidence="1">
    <location>
        <begin position="83"/>
        <end position="107"/>
    </location>
</feature>
<dbReference type="OrthoDB" id="195778at2"/>
<gene>
    <name evidence="2" type="ORF">FPL22_01945</name>
</gene>
<keyword evidence="3" id="KW-1185">Reference proteome</keyword>
<name>A0A556QN94_9BACT</name>
<evidence type="ECO:0000313" key="3">
    <source>
        <dbReference type="Proteomes" id="UP000315648"/>
    </source>
</evidence>
<protein>
    <recommendedName>
        <fullName evidence="4">TVP38/TMEM64 family membrane protein</fullName>
    </recommendedName>
</protein>